<dbReference type="AlphaFoldDB" id="A0A502FQC2"/>
<name>A0A502FQC2_9SPHN</name>
<comment type="caution">
    <text evidence="1">The sequence shown here is derived from an EMBL/GenBank/DDBJ whole genome shotgun (WGS) entry which is preliminary data.</text>
</comment>
<sequence>MPARSFPKDLLPIVQNPAFTLSRRNLGKAGLALLGAAALPRVASAAQVPATVQPLASSRVVRPELLRRAMAALQRHGPRIAHRDRIAIADFAQPSAQPRFYLIDMASGMTTTLLVAHGSGSDPTHSGFLQRFSNTEGSNASSEGAFLASDYYVGKHGKSQRLIGLDPTNNNALARALVVHAAWYANPDMLRTHGQLGRSQGCFAVSEGDLQQVFARLGEGRMIYSAKV</sequence>
<dbReference type="OrthoDB" id="9815195at2"/>
<reference evidence="1 2" key="1">
    <citation type="journal article" date="2019" name="Environ. Microbiol.">
        <title>Species interactions and distinct microbial communities in high Arctic permafrost affected cryosols are associated with the CH4 and CO2 gas fluxes.</title>
        <authorList>
            <person name="Altshuler I."/>
            <person name="Hamel J."/>
            <person name="Turney S."/>
            <person name="Magnuson E."/>
            <person name="Levesque R."/>
            <person name="Greer C."/>
            <person name="Whyte L.G."/>
        </authorList>
    </citation>
    <scope>NUCLEOTIDE SEQUENCE [LARGE SCALE GENOMIC DNA]</scope>
    <source>
        <strain evidence="1 2">E6.1</strain>
    </source>
</reference>
<dbReference type="Pfam" id="PF13645">
    <property type="entry name" value="YkuD_2"/>
    <property type="match status" value="1"/>
</dbReference>
<dbReference type="RefSeq" id="WP_140851410.1">
    <property type="nucleotide sequence ID" value="NZ_RCZC01000005.1"/>
</dbReference>
<evidence type="ECO:0000313" key="2">
    <source>
        <dbReference type="Proteomes" id="UP000319931"/>
    </source>
</evidence>
<protein>
    <submittedName>
        <fullName evidence="1">Twin-arginine translocation pathway signal protein</fullName>
    </submittedName>
</protein>
<dbReference type="Proteomes" id="UP000319931">
    <property type="component" value="Unassembled WGS sequence"/>
</dbReference>
<dbReference type="InterPro" id="IPR006311">
    <property type="entry name" value="TAT_signal"/>
</dbReference>
<dbReference type="PANTHER" id="PTHR38477:SF1">
    <property type="entry name" value="MUREIN L,D-TRANSPEPTIDASE CATALYTIC DOMAIN FAMILY PROTEIN"/>
    <property type="match status" value="1"/>
</dbReference>
<proteinExistence type="predicted"/>
<dbReference type="InterPro" id="IPR032676">
    <property type="entry name" value="YkuD_2"/>
</dbReference>
<dbReference type="PANTHER" id="PTHR38477">
    <property type="entry name" value="HYPOTHETICAL EXPORTED PROTEIN"/>
    <property type="match status" value="1"/>
</dbReference>
<gene>
    <name evidence="1" type="ORF">EAH76_16615</name>
</gene>
<dbReference type="EMBL" id="RCZC01000005">
    <property type="protein sequence ID" value="TPG51645.1"/>
    <property type="molecule type" value="Genomic_DNA"/>
</dbReference>
<accession>A0A502FQC2</accession>
<organism evidence="1 2">
    <name type="scientific">Sphingomonas glacialis</name>
    <dbReference type="NCBI Taxonomy" id="658225"/>
    <lineage>
        <taxon>Bacteria</taxon>
        <taxon>Pseudomonadati</taxon>
        <taxon>Pseudomonadota</taxon>
        <taxon>Alphaproteobacteria</taxon>
        <taxon>Sphingomonadales</taxon>
        <taxon>Sphingomonadaceae</taxon>
        <taxon>Sphingomonas</taxon>
    </lineage>
</organism>
<evidence type="ECO:0000313" key="1">
    <source>
        <dbReference type="EMBL" id="TPG51645.1"/>
    </source>
</evidence>
<keyword evidence="2" id="KW-1185">Reference proteome</keyword>
<dbReference type="PROSITE" id="PS51318">
    <property type="entry name" value="TAT"/>
    <property type="match status" value="1"/>
</dbReference>